<feature type="domain" description="Histidine kinase" evidence="14">
    <location>
        <begin position="109"/>
        <end position="328"/>
    </location>
</feature>
<evidence type="ECO:0000256" key="8">
    <source>
        <dbReference type="ARBA" id="ARBA00022741"/>
    </source>
</evidence>
<gene>
    <name evidence="15" type="ORF">UT42_C0028G0007</name>
</gene>
<dbReference type="Pfam" id="PF02518">
    <property type="entry name" value="HATPase_c"/>
    <property type="match status" value="1"/>
</dbReference>
<dbReference type="InterPro" id="IPR005467">
    <property type="entry name" value="His_kinase_dom"/>
</dbReference>
<evidence type="ECO:0000256" key="5">
    <source>
        <dbReference type="ARBA" id="ARBA00022475"/>
    </source>
</evidence>
<dbReference type="InterPro" id="IPR004358">
    <property type="entry name" value="Sig_transdc_His_kin-like_C"/>
</dbReference>
<evidence type="ECO:0000256" key="10">
    <source>
        <dbReference type="ARBA" id="ARBA00022840"/>
    </source>
</evidence>
<evidence type="ECO:0000256" key="4">
    <source>
        <dbReference type="ARBA" id="ARBA00012438"/>
    </source>
</evidence>
<dbReference type="InterPro" id="IPR036097">
    <property type="entry name" value="HisK_dim/P_sf"/>
</dbReference>
<keyword evidence="9" id="KW-0418">Kinase</keyword>
<dbReference type="PANTHER" id="PTHR43547">
    <property type="entry name" value="TWO-COMPONENT HISTIDINE KINASE"/>
    <property type="match status" value="1"/>
</dbReference>
<evidence type="ECO:0000256" key="1">
    <source>
        <dbReference type="ARBA" id="ARBA00000085"/>
    </source>
</evidence>
<evidence type="ECO:0000256" key="9">
    <source>
        <dbReference type="ARBA" id="ARBA00022777"/>
    </source>
</evidence>
<dbReference type="EC" id="2.7.13.3" evidence="4"/>
<dbReference type="FunFam" id="1.10.287.130:FF:000001">
    <property type="entry name" value="Two-component sensor histidine kinase"/>
    <property type="match status" value="1"/>
</dbReference>
<evidence type="ECO:0000256" key="13">
    <source>
        <dbReference type="SAM" id="Coils"/>
    </source>
</evidence>
<keyword evidence="8" id="KW-0547">Nucleotide-binding</keyword>
<evidence type="ECO:0000313" key="16">
    <source>
        <dbReference type="Proteomes" id="UP000034048"/>
    </source>
</evidence>
<dbReference type="PRINTS" id="PR00344">
    <property type="entry name" value="BCTRLSENSOR"/>
</dbReference>
<keyword evidence="5" id="KW-1003">Cell membrane</keyword>
<evidence type="ECO:0000313" key="15">
    <source>
        <dbReference type="EMBL" id="KKR14472.1"/>
    </source>
</evidence>
<accession>A0A0G0RLD6</accession>
<comment type="catalytic activity">
    <reaction evidence="1">
        <text>ATP + protein L-histidine = ADP + protein N-phospho-L-histidine.</text>
        <dbReference type="EC" id="2.7.13.3"/>
    </reaction>
</comment>
<dbReference type="InterPro" id="IPR003594">
    <property type="entry name" value="HATPase_dom"/>
</dbReference>
<comment type="caution">
    <text evidence="15">The sequence shown here is derived from an EMBL/GenBank/DDBJ whole genome shotgun (WGS) entry which is preliminary data.</text>
</comment>
<organism evidence="15 16">
    <name type="scientific">Candidatus Falkowbacteria bacterium GW2011_GWA2_39_24</name>
    <dbReference type="NCBI Taxonomy" id="1618634"/>
    <lineage>
        <taxon>Bacteria</taxon>
        <taxon>Candidatus Falkowiibacteriota</taxon>
    </lineage>
</organism>
<protein>
    <recommendedName>
        <fullName evidence="4">histidine kinase</fullName>
        <ecNumber evidence="4">2.7.13.3</ecNumber>
    </recommendedName>
</protein>
<evidence type="ECO:0000256" key="3">
    <source>
        <dbReference type="ARBA" id="ARBA00004314"/>
    </source>
</evidence>
<dbReference type="InterPro" id="IPR003018">
    <property type="entry name" value="GAF"/>
</dbReference>
<dbReference type="FunFam" id="3.30.565.10:FF:000023">
    <property type="entry name" value="PAS domain-containing sensor histidine kinase"/>
    <property type="match status" value="1"/>
</dbReference>
<reference evidence="15 16" key="1">
    <citation type="journal article" date="2015" name="Nature">
        <title>rRNA introns, odd ribosomes, and small enigmatic genomes across a large radiation of phyla.</title>
        <authorList>
            <person name="Brown C.T."/>
            <person name="Hug L.A."/>
            <person name="Thomas B.C."/>
            <person name="Sharon I."/>
            <person name="Castelle C.J."/>
            <person name="Singh A."/>
            <person name="Wilkins M.J."/>
            <person name="Williams K.H."/>
            <person name="Banfield J.F."/>
        </authorList>
    </citation>
    <scope>NUCLEOTIDE SEQUENCE [LARGE SCALE GENOMIC DNA]</scope>
</reference>
<dbReference type="GO" id="GO:0005524">
    <property type="term" value="F:ATP binding"/>
    <property type="evidence" value="ECO:0007669"/>
    <property type="project" value="UniProtKB-KW"/>
</dbReference>
<keyword evidence="12" id="KW-0472">Membrane</keyword>
<dbReference type="AlphaFoldDB" id="A0A0G0RLD6"/>
<keyword evidence="11" id="KW-0902">Two-component regulatory system</keyword>
<keyword evidence="10" id="KW-0067">ATP-binding</keyword>
<proteinExistence type="predicted"/>
<dbReference type="PROSITE" id="PS50109">
    <property type="entry name" value="HIS_KIN"/>
    <property type="match status" value="1"/>
</dbReference>
<feature type="coiled-coil region" evidence="13">
    <location>
        <begin position="75"/>
        <end position="102"/>
    </location>
</feature>
<dbReference type="GO" id="GO:0000155">
    <property type="term" value="F:phosphorelay sensor kinase activity"/>
    <property type="evidence" value="ECO:0007669"/>
    <property type="project" value="InterPro"/>
</dbReference>
<evidence type="ECO:0000256" key="7">
    <source>
        <dbReference type="ARBA" id="ARBA00022679"/>
    </source>
</evidence>
<evidence type="ECO:0000256" key="6">
    <source>
        <dbReference type="ARBA" id="ARBA00022553"/>
    </source>
</evidence>
<dbReference type="EMBL" id="LBWS01000028">
    <property type="protein sequence ID" value="KKR14472.1"/>
    <property type="molecule type" value="Genomic_DNA"/>
</dbReference>
<dbReference type="Pfam" id="PF13185">
    <property type="entry name" value="GAF_2"/>
    <property type="match status" value="1"/>
</dbReference>
<dbReference type="Gene3D" id="1.10.287.130">
    <property type="match status" value="1"/>
</dbReference>
<dbReference type="InterPro" id="IPR029016">
    <property type="entry name" value="GAF-like_dom_sf"/>
</dbReference>
<dbReference type="GO" id="GO:0005886">
    <property type="term" value="C:plasma membrane"/>
    <property type="evidence" value="ECO:0007669"/>
    <property type="project" value="UniProtKB-SubCell"/>
</dbReference>
<dbReference type="SMART" id="SM00387">
    <property type="entry name" value="HATPase_c"/>
    <property type="match status" value="1"/>
</dbReference>
<keyword evidence="6" id="KW-0597">Phosphoprotein</keyword>
<comment type="subcellular location">
    <subcellularLocation>
        <location evidence="2">Cell membrane</location>
    </subcellularLocation>
    <subcellularLocation>
        <location evidence="3">Membrane raft</location>
        <topology evidence="3">Multi-pass membrane protein</topology>
    </subcellularLocation>
</comment>
<evidence type="ECO:0000256" key="11">
    <source>
        <dbReference type="ARBA" id="ARBA00023012"/>
    </source>
</evidence>
<dbReference type="SUPFAM" id="SSF55781">
    <property type="entry name" value="GAF domain-like"/>
    <property type="match status" value="1"/>
</dbReference>
<dbReference type="Gene3D" id="3.30.450.40">
    <property type="match status" value="1"/>
</dbReference>
<keyword evidence="7" id="KW-0808">Transferase</keyword>
<dbReference type="Proteomes" id="UP000034048">
    <property type="component" value="Unassembled WGS sequence"/>
</dbReference>
<evidence type="ECO:0000259" key="14">
    <source>
        <dbReference type="PROSITE" id="PS50109"/>
    </source>
</evidence>
<dbReference type="Pfam" id="PF00512">
    <property type="entry name" value="HisKA"/>
    <property type="match status" value="1"/>
</dbReference>
<evidence type="ECO:0000256" key="12">
    <source>
        <dbReference type="ARBA" id="ARBA00023136"/>
    </source>
</evidence>
<dbReference type="PANTHER" id="PTHR43547:SF2">
    <property type="entry name" value="HYBRID SIGNAL TRANSDUCTION HISTIDINE KINASE C"/>
    <property type="match status" value="1"/>
</dbReference>
<dbReference type="SMART" id="SM00388">
    <property type="entry name" value="HisKA"/>
    <property type="match status" value="1"/>
</dbReference>
<dbReference type="InterPro" id="IPR003661">
    <property type="entry name" value="HisK_dim/P_dom"/>
</dbReference>
<name>A0A0G0RLD6_9BACT</name>
<dbReference type="Gene3D" id="3.30.565.10">
    <property type="entry name" value="Histidine kinase-like ATPase, C-terminal domain"/>
    <property type="match status" value="1"/>
</dbReference>
<dbReference type="InterPro" id="IPR036890">
    <property type="entry name" value="HATPase_C_sf"/>
</dbReference>
<dbReference type="CDD" id="cd00082">
    <property type="entry name" value="HisKA"/>
    <property type="match status" value="1"/>
</dbReference>
<dbReference type="SUPFAM" id="SSF55874">
    <property type="entry name" value="ATPase domain of HSP90 chaperone/DNA topoisomerase II/histidine kinase"/>
    <property type="match status" value="1"/>
</dbReference>
<keyword evidence="13" id="KW-0175">Coiled coil</keyword>
<evidence type="ECO:0000256" key="2">
    <source>
        <dbReference type="ARBA" id="ARBA00004236"/>
    </source>
</evidence>
<sequence length="340" mass="37977">MVWNPVAREYLLANIPRVLVPLNVKDKAIGVIAFGAKESGDIYNQEDIEVLKVISSQVAIALENATLYEQTKKFNIKLTKEVSRATADLQQANTELRKLDEAKSEFISIASHQLRTPLTVIKGYVSMMLEGSFGKLAPTVDENLYKVYESNERLIHLVENLLNISRIESGRLQFNFAKEDLTDTVASVVEELSHTSEMKKIYLKYSPPKEQIMVDMDEEKIRQVVINLIDNAIKYTKKGGVTVSLQKQADKAYFCVSDSGMGIAEKDLPNLFKKFSRGKDTSIVHTEGTGLGLFVGKMMIEAHKGKIWAESKGTAQGSKFCFTIPLINKQPPKTLEGKVV</sequence>
<dbReference type="GO" id="GO:0045121">
    <property type="term" value="C:membrane raft"/>
    <property type="evidence" value="ECO:0007669"/>
    <property type="project" value="UniProtKB-SubCell"/>
</dbReference>
<dbReference type="SUPFAM" id="SSF47384">
    <property type="entry name" value="Homodimeric domain of signal transducing histidine kinase"/>
    <property type="match status" value="1"/>
</dbReference>